<reference evidence="1 2" key="1">
    <citation type="journal article" date="2019" name="Sci. Rep.">
        <title>A high-quality genome of Eragrostis curvula grass provides insights into Poaceae evolution and supports new strategies to enhance forage quality.</title>
        <authorList>
            <person name="Carballo J."/>
            <person name="Santos B.A.C.M."/>
            <person name="Zappacosta D."/>
            <person name="Garbus I."/>
            <person name="Selva J.P."/>
            <person name="Gallo C.A."/>
            <person name="Diaz A."/>
            <person name="Albertini E."/>
            <person name="Caccamo M."/>
            <person name="Echenique V."/>
        </authorList>
    </citation>
    <scope>NUCLEOTIDE SEQUENCE [LARGE SCALE GENOMIC DNA]</scope>
    <source>
        <strain evidence="2">cv. Victoria</strain>
        <tissue evidence="1">Leaf</tissue>
    </source>
</reference>
<comment type="caution">
    <text evidence="1">The sequence shown here is derived from an EMBL/GenBank/DDBJ whole genome shotgun (WGS) entry which is preliminary data.</text>
</comment>
<dbReference type="EMBL" id="RWGY01000013">
    <property type="protein sequence ID" value="TVU23829.1"/>
    <property type="molecule type" value="Genomic_DNA"/>
</dbReference>
<evidence type="ECO:0000313" key="2">
    <source>
        <dbReference type="Proteomes" id="UP000324897"/>
    </source>
</evidence>
<evidence type="ECO:0000313" key="1">
    <source>
        <dbReference type="EMBL" id="TVU23829.1"/>
    </source>
</evidence>
<organism evidence="1 2">
    <name type="scientific">Eragrostis curvula</name>
    <name type="common">weeping love grass</name>
    <dbReference type="NCBI Taxonomy" id="38414"/>
    <lineage>
        <taxon>Eukaryota</taxon>
        <taxon>Viridiplantae</taxon>
        <taxon>Streptophyta</taxon>
        <taxon>Embryophyta</taxon>
        <taxon>Tracheophyta</taxon>
        <taxon>Spermatophyta</taxon>
        <taxon>Magnoliopsida</taxon>
        <taxon>Liliopsida</taxon>
        <taxon>Poales</taxon>
        <taxon>Poaceae</taxon>
        <taxon>PACMAD clade</taxon>
        <taxon>Chloridoideae</taxon>
        <taxon>Eragrostideae</taxon>
        <taxon>Eragrostidinae</taxon>
        <taxon>Eragrostis</taxon>
    </lineage>
</organism>
<dbReference type="AlphaFoldDB" id="A0A5J9UJ68"/>
<feature type="non-terminal residue" evidence="1">
    <location>
        <position position="1"/>
    </location>
</feature>
<protein>
    <submittedName>
        <fullName evidence="1">Uncharacterized protein</fullName>
    </submittedName>
</protein>
<gene>
    <name evidence="1" type="ORF">EJB05_26212</name>
</gene>
<dbReference type="Gramene" id="TVU23829">
    <property type="protein sequence ID" value="TVU23829"/>
    <property type="gene ID" value="EJB05_26212"/>
</dbReference>
<keyword evidence="2" id="KW-1185">Reference proteome</keyword>
<proteinExistence type="predicted"/>
<accession>A0A5J9UJ68</accession>
<sequence>MKTKLRASLRNQTPVAAEVLSVAGEVATEAWNRKDPALEARQGQIVWAPPGTMKGCFAELMKDLLKSKRKEDSAKVRELLKTMKELKSLLLNENLKDDYLAAAFQLLPGVGASASDSIDSLAEELNKMRTTGIKLMSDLINSVQVPNPQNRDELDKLCIKHNSIIVTTVDCTLKLHDMEAYPFDVICKEAGYSVSIFDKMRQSVPKKVVMLKQQFAIDPLITTKNSNRMLSIAVVCISSDEADTIQDWLRSKSGLGMEDPTRPNICYLVYETKEASQTFALFLQSREQGNRCSNFNLLIWYLHKSSDGLLLWYGKMVTKKFQSEDIADRGIQRLENAFAAFESLGVMARNESGSEYREFKISGHELVDHSNSEAVTELLDTGNIMVGRFRLSRNYYSLKPGEVYVYDADQQIYHPKSGLAASHGAMMIGSGRTQTKLKENGKPVYARHMVMQNSEGDLFGINGIGRVGKKTVTELYRIHVPEANLCI</sequence>
<dbReference type="Proteomes" id="UP000324897">
    <property type="component" value="Chromosome 2"/>
</dbReference>
<name>A0A5J9UJ68_9POAL</name>
<dbReference type="OrthoDB" id="686633at2759"/>